<dbReference type="GeneID" id="41959779"/>
<proteinExistence type="predicted"/>
<gene>
    <name evidence="3" type="ORF">PgNI_04827</name>
</gene>
<evidence type="ECO:0000313" key="2">
    <source>
        <dbReference type="Proteomes" id="UP000515153"/>
    </source>
</evidence>
<dbReference type="Proteomes" id="UP000515153">
    <property type="component" value="Unplaced"/>
</dbReference>
<organism evidence="2 3">
    <name type="scientific">Pyricularia grisea</name>
    <name type="common">Crabgrass-specific blast fungus</name>
    <name type="synonym">Magnaporthe grisea</name>
    <dbReference type="NCBI Taxonomy" id="148305"/>
    <lineage>
        <taxon>Eukaryota</taxon>
        <taxon>Fungi</taxon>
        <taxon>Dikarya</taxon>
        <taxon>Ascomycota</taxon>
        <taxon>Pezizomycotina</taxon>
        <taxon>Sordariomycetes</taxon>
        <taxon>Sordariomycetidae</taxon>
        <taxon>Magnaporthales</taxon>
        <taxon>Pyriculariaceae</taxon>
        <taxon>Pyricularia</taxon>
    </lineage>
</organism>
<protein>
    <recommendedName>
        <fullName evidence="4">BTB domain-containing protein</fullName>
    </recommendedName>
</protein>
<feature type="compositionally biased region" description="Polar residues" evidence="1">
    <location>
        <begin position="389"/>
        <end position="401"/>
    </location>
</feature>
<feature type="compositionally biased region" description="Polar residues" evidence="1">
    <location>
        <begin position="331"/>
        <end position="346"/>
    </location>
</feature>
<evidence type="ECO:0000256" key="1">
    <source>
        <dbReference type="SAM" id="MobiDB-lite"/>
    </source>
</evidence>
<sequence>MPHRKSTSEPIGSLGTEMVRVLVGPHKKSFDIHKKLLCSTSSFFRESLAAIPDGLTGSANSKTTVLWFSAESPEMFDLFVLWLYHRQTFSAAVDRALSAIVAAEADTGDHEAGSARLRGLRWALVHLHLFAAAVDLPALQDASMDAIQDLYLRLDWDVSPRFVRSLYERRAAEAFRLRKWAVAMVAWTLSSGGASGRCNGDDDSDDGDDNDLMSQEDREAAAEAIASQFQHLMDRFREFHDDYTAHLRKMAGSRSSVCIKNPQLRIPTNSLRNDERNFGFRMCSFHSHRASVGQGQCPHSKGDESSRHSVMVMPISSSPCPVKSHTRSFSRDTNSGASVSSDCRTTPSPSPPPQDEDEEEENPTLGVAMTATRHRSRSDLGFKPVRFSSRFSSARLQSTLPTIPPTPNDPATTSFF</sequence>
<feature type="compositionally biased region" description="Acidic residues" evidence="1">
    <location>
        <begin position="201"/>
        <end position="211"/>
    </location>
</feature>
<feature type="region of interest" description="Disordered" evidence="1">
    <location>
        <begin position="195"/>
        <end position="219"/>
    </location>
</feature>
<dbReference type="InterPro" id="IPR011333">
    <property type="entry name" value="SKP1/BTB/POZ_sf"/>
</dbReference>
<keyword evidence="2" id="KW-1185">Reference proteome</keyword>
<name>A0A6P8BDC9_PYRGI</name>
<evidence type="ECO:0008006" key="4">
    <source>
        <dbReference type="Google" id="ProtNLM"/>
    </source>
</evidence>
<dbReference type="AlphaFoldDB" id="A0A6P8BDC9"/>
<reference evidence="3" key="3">
    <citation type="submission" date="2025-08" db="UniProtKB">
        <authorList>
            <consortium name="RefSeq"/>
        </authorList>
    </citation>
    <scope>IDENTIFICATION</scope>
    <source>
        <strain evidence="3">NI907</strain>
    </source>
</reference>
<reference evidence="3" key="1">
    <citation type="journal article" date="2019" name="Mol. Biol. Evol.">
        <title>Blast fungal genomes show frequent chromosomal changes, gene gains and losses, and effector gene turnover.</title>
        <authorList>
            <person name="Gomez Luciano L.B."/>
            <person name="Jason Tsai I."/>
            <person name="Chuma I."/>
            <person name="Tosa Y."/>
            <person name="Chen Y.H."/>
            <person name="Li J.Y."/>
            <person name="Li M.Y."/>
            <person name="Jade Lu M.Y."/>
            <person name="Nakayashiki H."/>
            <person name="Li W.H."/>
        </authorList>
    </citation>
    <scope>NUCLEOTIDE SEQUENCE</scope>
    <source>
        <strain evidence="3">NI907</strain>
    </source>
</reference>
<dbReference type="RefSeq" id="XP_030985180.1">
    <property type="nucleotide sequence ID" value="XM_031124870.1"/>
</dbReference>
<feature type="region of interest" description="Disordered" evidence="1">
    <location>
        <begin position="314"/>
        <end position="416"/>
    </location>
</feature>
<dbReference type="Gene3D" id="3.30.710.10">
    <property type="entry name" value="Potassium Channel Kv1.1, Chain A"/>
    <property type="match status" value="1"/>
</dbReference>
<dbReference type="KEGG" id="pgri:PgNI_04827"/>
<accession>A0A6P8BDC9</accession>
<reference evidence="3" key="2">
    <citation type="submission" date="2019-10" db="EMBL/GenBank/DDBJ databases">
        <authorList>
            <consortium name="NCBI Genome Project"/>
        </authorList>
    </citation>
    <scope>NUCLEOTIDE SEQUENCE</scope>
    <source>
        <strain evidence="3">NI907</strain>
    </source>
</reference>
<evidence type="ECO:0000313" key="3">
    <source>
        <dbReference type="RefSeq" id="XP_030985180.1"/>
    </source>
</evidence>